<protein>
    <submittedName>
        <fullName evidence="1">Uncharacterized protein</fullName>
    </submittedName>
</protein>
<proteinExistence type="predicted"/>
<comment type="caution">
    <text evidence="1">The sequence shown here is derived from an EMBL/GenBank/DDBJ whole genome shotgun (WGS) entry which is preliminary data.</text>
</comment>
<accession>A0ACC2E425</accession>
<organism evidence="1 2">
    <name type="scientific">Diphasiastrum complanatum</name>
    <name type="common">Issler's clubmoss</name>
    <name type="synonym">Lycopodium complanatum</name>
    <dbReference type="NCBI Taxonomy" id="34168"/>
    <lineage>
        <taxon>Eukaryota</taxon>
        <taxon>Viridiplantae</taxon>
        <taxon>Streptophyta</taxon>
        <taxon>Embryophyta</taxon>
        <taxon>Tracheophyta</taxon>
        <taxon>Lycopodiopsida</taxon>
        <taxon>Lycopodiales</taxon>
        <taxon>Lycopodiaceae</taxon>
        <taxon>Lycopodioideae</taxon>
        <taxon>Diphasiastrum</taxon>
    </lineage>
</organism>
<gene>
    <name evidence="1" type="ORF">O6H91_03G014600</name>
</gene>
<reference evidence="2" key="1">
    <citation type="journal article" date="2024" name="Proc. Natl. Acad. Sci. U.S.A.">
        <title>Extraordinary preservation of gene collinearity over three hundred million years revealed in homosporous lycophytes.</title>
        <authorList>
            <person name="Li C."/>
            <person name="Wickell D."/>
            <person name="Kuo L.Y."/>
            <person name="Chen X."/>
            <person name="Nie B."/>
            <person name="Liao X."/>
            <person name="Peng D."/>
            <person name="Ji J."/>
            <person name="Jenkins J."/>
            <person name="Williams M."/>
            <person name="Shu S."/>
            <person name="Plott C."/>
            <person name="Barry K."/>
            <person name="Rajasekar S."/>
            <person name="Grimwood J."/>
            <person name="Han X."/>
            <person name="Sun S."/>
            <person name="Hou Z."/>
            <person name="He W."/>
            <person name="Dai G."/>
            <person name="Sun C."/>
            <person name="Schmutz J."/>
            <person name="Leebens-Mack J.H."/>
            <person name="Li F.W."/>
            <person name="Wang L."/>
        </authorList>
    </citation>
    <scope>NUCLEOTIDE SEQUENCE [LARGE SCALE GENOMIC DNA]</scope>
    <source>
        <strain evidence="2">cv. PW_Plant_1</strain>
    </source>
</reference>
<dbReference type="EMBL" id="CM055094">
    <property type="protein sequence ID" value="KAJ7561125.1"/>
    <property type="molecule type" value="Genomic_DNA"/>
</dbReference>
<dbReference type="Proteomes" id="UP001162992">
    <property type="component" value="Chromosome 3"/>
</dbReference>
<keyword evidence="2" id="KW-1185">Reference proteome</keyword>
<evidence type="ECO:0000313" key="1">
    <source>
        <dbReference type="EMBL" id="KAJ7561125.1"/>
    </source>
</evidence>
<name>A0ACC2E425_DIPCM</name>
<evidence type="ECO:0000313" key="2">
    <source>
        <dbReference type="Proteomes" id="UP001162992"/>
    </source>
</evidence>
<sequence>MAGTPVADPPFGELLCALDAHHMAAVEWEQEPEELDDEEIEAALRAALVSRFQPETSSSDLGEGTDCTADSKSHLLAKGLGFITEEVILHESFLSALRSVVQDPQVQHAFLANPEIWQNFRQRGQCSPFADQSSQTSFFEEITQRKVSNLKPLSNSGHEIKTRIHIKDWEFTSQMNLQDQQPIVSIVLLAMATLLVTSLAKNFMF</sequence>